<organism evidence="1 2">
    <name type="scientific">Microbotryum saponariae</name>
    <dbReference type="NCBI Taxonomy" id="289078"/>
    <lineage>
        <taxon>Eukaryota</taxon>
        <taxon>Fungi</taxon>
        <taxon>Dikarya</taxon>
        <taxon>Basidiomycota</taxon>
        <taxon>Pucciniomycotina</taxon>
        <taxon>Microbotryomycetes</taxon>
        <taxon>Microbotryales</taxon>
        <taxon>Microbotryaceae</taxon>
        <taxon>Microbotryum</taxon>
    </lineage>
</organism>
<proteinExistence type="predicted"/>
<name>A0A2X0NET1_9BASI</name>
<reference evidence="2" key="1">
    <citation type="submission" date="2016-10" db="EMBL/GenBank/DDBJ databases">
        <authorList>
            <person name="Jeantristanb JTB J.-T."/>
            <person name="Ricardo R."/>
        </authorList>
    </citation>
    <scope>NUCLEOTIDE SEQUENCE [LARGE SCALE GENOMIC DNA]</scope>
</reference>
<keyword evidence="2" id="KW-1185">Reference proteome</keyword>
<dbReference type="AlphaFoldDB" id="A0A2X0NET1"/>
<accession>A0A2X0NET1</accession>
<evidence type="ECO:0000313" key="1">
    <source>
        <dbReference type="EMBL" id="SCZ95093.1"/>
    </source>
</evidence>
<protein>
    <submittedName>
        <fullName evidence="1">BZ3500_MvSof-1268-A1-R1_Chr11-3g03598 protein</fullName>
    </submittedName>
</protein>
<sequence>MFTKWNGTVNALMLGRRLRVLTVPFLERLYFMADVVTMDVSIATNITETILSIRAATIDLHSLCSPMTVVDQRWLRPDLYWQDS</sequence>
<dbReference type="EMBL" id="FMWP01000060">
    <property type="protein sequence ID" value="SCZ95093.1"/>
    <property type="molecule type" value="Genomic_DNA"/>
</dbReference>
<gene>
    <name evidence="1" type="ORF">BZ3500_MVSOF-1268-A1-R1_CHR11-3G03598</name>
</gene>
<evidence type="ECO:0000313" key="2">
    <source>
        <dbReference type="Proteomes" id="UP000249723"/>
    </source>
</evidence>
<dbReference type="Proteomes" id="UP000249723">
    <property type="component" value="Unassembled WGS sequence"/>
</dbReference>